<sequence>MLNMSLRRISPRLMARCNGNNSGTAVALSSRSTKTPCVPHVSRRAFSTPYKADSKSTAEEMEAALEKANESMKAYYSYPPEKIIAAKKLRFKQRLSDRQFYLQLGLSVSLVCTFLITPFLGRKIAYDEEFKEKYVPSWYDFTVEKPKNAWTKEELQREITMLQTRLHERAIAGEFTPEKLEEMRRTIHKKPEKEEFAHFAKMHPGVDDDEELED</sequence>
<protein>
    <submittedName>
        <fullName evidence="2">Uncharacterized protein</fullName>
    </submittedName>
</protein>
<dbReference type="Proteomes" id="UP001530377">
    <property type="component" value="Unassembled WGS sequence"/>
</dbReference>
<comment type="caution">
    <text evidence="2">The sequence shown here is derived from an EMBL/GenBank/DDBJ whole genome shotgun (WGS) entry which is preliminary data.</text>
</comment>
<keyword evidence="1" id="KW-1133">Transmembrane helix</keyword>
<organism evidence="2 3">
    <name type="scientific">Cyclostephanos tholiformis</name>
    <dbReference type="NCBI Taxonomy" id="382380"/>
    <lineage>
        <taxon>Eukaryota</taxon>
        <taxon>Sar</taxon>
        <taxon>Stramenopiles</taxon>
        <taxon>Ochrophyta</taxon>
        <taxon>Bacillariophyta</taxon>
        <taxon>Coscinodiscophyceae</taxon>
        <taxon>Thalassiosirophycidae</taxon>
        <taxon>Stephanodiscales</taxon>
        <taxon>Stephanodiscaceae</taxon>
        <taxon>Cyclostephanos</taxon>
    </lineage>
</organism>
<feature type="transmembrane region" description="Helical" evidence="1">
    <location>
        <begin position="100"/>
        <end position="121"/>
    </location>
</feature>
<evidence type="ECO:0000313" key="2">
    <source>
        <dbReference type="EMBL" id="KAL3823739.1"/>
    </source>
</evidence>
<proteinExistence type="predicted"/>
<evidence type="ECO:0000256" key="1">
    <source>
        <dbReference type="SAM" id="Phobius"/>
    </source>
</evidence>
<name>A0ABD3SGU2_9STRA</name>
<dbReference type="AlphaFoldDB" id="A0ABD3SGU2"/>
<dbReference type="EMBL" id="JALLPB020000030">
    <property type="protein sequence ID" value="KAL3823739.1"/>
    <property type="molecule type" value="Genomic_DNA"/>
</dbReference>
<accession>A0ABD3SGU2</accession>
<evidence type="ECO:0000313" key="3">
    <source>
        <dbReference type="Proteomes" id="UP001530377"/>
    </source>
</evidence>
<reference evidence="2 3" key="1">
    <citation type="submission" date="2024-10" db="EMBL/GenBank/DDBJ databases">
        <title>Updated reference genomes for cyclostephanoid diatoms.</title>
        <authorList>
            <person name="Roberts W.R."/>
            <person name="Alverson A.J."/>
        </authorList>
    </citation>
    <scope>NUCLEOTIDE SEQUENCE [LARGE SCALE GENOMIC DNA]</scope>
    <source>
        <strain evidence="2 3">AJA228-03</strain>
    </source>
</reference>
<keyword evidence="1" id="KW-0812">Transmembrane</keyword>
<gene>
    <name evidence="2" type="ORF">ACHAXA_004832</name>
</gene>
<keyword evidence="3" id="KW-1185">Reference proteome</keyword>
<keyword evidence="1" id="KW-0472">Membrane</keyword>